<evidence type="ECO:0000313" key="1">
    <source>
        <dbReference type="EMBL" id="AFD05768.1"/>
    </source>
</evidence>
<accession>H8KY30</accession>
<dbReference type="Proteomes" id="UP000007590">
    <property type="component" value="Chromosome"/>
</dbReference>
<dbReference type="OrthoDB" id="9811959at2"/>
<dbReference type="EMBL" id="CP003349">
    <property type="protein sequence ID" value="AFD05768.1"/>
    <property type="molecule type" value="Genomic_DNA"/>
</dbReference>
<dbReference type="HOGENOM" id="CLU_129874_0_5_10"/>
<dbReference type="InterPro" id="IPR012657">
    <property type="entry name" value="23S_rRNA-intervening_sequence"/>
</dbReference>
<dbReference type="PANTHER" id="PTHR38471:SF2">
    <property type="entry name" value="FOUR HELIX BUNDLE PROTEIN"/>
    <property type="match status" value="1"/>
</dbReference>
<dbReference type="NCBIfam" id="TIGR02436">
    <property type="entry name" value="four helix bundle protein"/>
    <property type="match status" value="1"/>
</dbReference>
<dbReference type="SUPFAM" id="SSF158446">
    <property type="entry name" value="IVS-encoded protein-like"/>
    <property type="match status" value="1"/>
</dbReference>
<dbReference type="Gene3D" id="1.20.1440.60">
    <property type="entry name" value="23S rRNA-intervening sequence"/>
    <property type="match status" value="1"/>
</dbReference>
<keyword evidence="1" id="KW-0687">Ribonucleoprotein</keyword>
<name>H8KY30_SOLCM</name>
<dbReference type="Pfam" id="PF05635">
    <property type="entry name" value="23S_rRNA_IVP"/>
    <property type="match status" value="1"/>
</dbReference>
<protein>
    <submittedName>
        <fullName evidence="1">S23 ribosomal protein</fullName>
    </submittedName>
</protein>
<proteinExistence type="predicted"/>
<dbReference type="InterPro" id="IPR036583">
    <property type="entry name" value="23S_rRNA_IVS_sf"/>
</dbReference>
<keyword evidence="1" id="KW-0689">Ribosomal protein</keyword>
<gene>
    <name evidence="1" type="ordered locus">Solca_0643</name>
</gene>
<dbReference type="STRING" id="929556.Solca_0643"/>
<dbReference type="AlphaFoldDB" id="H8KY30"/>
<sequence>MAFKFENLLVWRWSMDLNELINNLAKTFPKDELYMLTSQMKRASDSVVLNIAEGSTGQTNAVFKQFLGYSLRSLIEVVSCLFIAKRRNYVAELDFACLYDKHETLSKMITKLRDSLN</sequence>
<keyword evidence="2" id="KW-1185">Reference proteome</keyword>
<dbReference type="PANTHER" id="PTHR38471">
    <property type="entry name" value="FOUR HELIX BUNDLE PROTEIN"/>
    <property type="match status" value="1"/>
</dbReference>
<evidence type="ECO:0000313" key="2">
    <source>
        <dbReference type="Proteomes" id="UP000007590"/>
    </source>
</evidence>
<dbReference type="RefSeq" id="WP_014678996.1">
    <property type="nucleotide sequence ID" value="NC_017770.1"/>
</dbReference>
<dbReference type="eggNOG" id="ENOG5031GER">
    <property type="taxonomic scope" value="Bacteria"/>
</dbReference>
<dbReference type="CDD" id="cd16377">
    <property type="entry name" value="23S_rRNA_IVP_like"/>
    <property type="match status" value="1"/>
</dbReference>
<dbReference type="KEGG" id="scn:Solca_0643"/>
<dbReference type="GO" id="GO:0005840">
    <property type="term" value="C:ribosome"/>
    <property type="evidence" value="ECO:0007669"/>
    <property type="project" value="UniProtKB-KW"/>
</dbReference>
<reference evidence="1" key="1">
    <citation type="submission" date="2012-02" db="EMBL/GenBank/DDBJ databases">
        <title>The complete genome of Solitalea canadensis DSM 3403.</title>
        <authorList>
            <consortium name="US DOE Joint Genome Institute (JGI-PGF)"/>
            <person name="Lucas S."/>
            <person name="Copeland A."/>
            <person name="Lapidus A."/>
            <person name="Glavina del Rio T."/>
            <person name="Dalin E."/>
            <person name="Tice H."/>
            <person name="Bruce D."/>
            <person name="Goodwin L."/>
            <person name="Pitluck S."/>
            <person name="Peters L."/>
            <person name="Ovchinnikova G."/>
            <person name="Lu M."/>
            <person name="Kyrpides N."/>
            <person name="Mavromatis K."/>
            <person name="Ivanova N."/>
            <person name="Brettin T."/>
            <person name="Detter J.C."/>
            <person name="Han C."/>
            <person name="Larimer F."/>
            <person name="Land M."/>
            <person name="Hauser L."/>
            <person name="Markowitz V."/>
            <person name="Cheng J.-F."/>
            <person name="Hugenholtz P."/>
            <person name="Woyke T."/>
            <person name="Wu D."/>
            <person name="Spring S."/>
            <person name="Schroeder M."/>
            <person name="Kopitz M."/>
            <person name="Brambilla E."/>
            <person name="Klenk H.-P."/>
            <person name="Eisen J.A."/>
        </authorList>
    </citation>
    <scope>NUCLEOTIDE SEQUENCE</scope>
    <source>
        <strain evidence="1">DSM 3403</strain>
    </source>
</reference>
<organism evidence="1 2">
    <name type="scientific">Solitalea canadensis (strain ATCC 29591 / DSM 3403 / JCM 21819 / LMG 8368 / NBRC 15130 / NCIMB 12057 / USAM 9D)</name>
    <name type="common">Flexibacter canadensis</name>
    <dbReference type="NCBI Taxonomy" id="929556"/>
    <lineage>
        <taxon>Bacteria</taxon>
        <taxon>Pseudomonadati</taxon>
        <taxon>Bacteroidota</taxon>
        <taxon>Sphingobacteriia</taxon>
        <taxon>Sphingobacteriales</taxon>
        <taxon>Sphingobacteriaceae</taxon>
        <taxon>Solitalea</taxon>
    </lineage>
</organism>